<keyword evidence="6" id="KW-0584">Phenylalanine biosynthesis</keyword>
<evidence type="ECO:0000256" key="4">
    <source>
        <dbReference type="ARBA" id="ARBA00022605"/>
    </source>
</evidence>
<dbReference type="Pfam" id="PF01842">
    <property type="entry name" value="ACT"/>
    <property type="match status" value="1"/>
</dbReference>
<comment type="catalytic activity">
    <reaction evidence="8">
        <text>prephenate + H(+) = 3-phenylpyruvate + CO2 + H2O</text>
        <dbReference type="Rhea" id="RHEA:21648"/>
        <dbReference type="ChEBI" id="CHEBI:15377"/>
        <dbReference type="ChEBI" id="CHEBI:15378"/>
        <dbReference type="ChEBI" id="CHEBI:16526"/>
        <dbReference type="ChEBI" id="CHEBI:18005"/>
        <dbReference type="ChEBI" id="CHEBI:29934"/>
        <dbReference type="EC" id="4.2.1.51"/>
    </reaction>
</comment>
<evidence type="ECO:0000256" key="7">
    <source>
        <dbReference type="ARBA" id="ARBA00023239"/>
    </source>
</evidence>
<dbReference type="CDD" id="cd04905">
    <property type="entry name" value="ACT_CM-PDT"/>
    <property type="match status" value="1"/>
</dbReference>
<proteinExistence type="predicted"/>
<dbReference type="Gene3D" id="3.30.70.260">
    <property type="match status" value="1"/>
</dbReference>
<keyword evidence="10" id="KW-1185">Reference proteome</keyword>
<evidence type="ECO:0000313" key="10">
    <source>
        <dbReference type="Proteomes" id="UP000620133"/>
    </source>
</evidence>
<organism evidence="9 10">
    <name type="scientific">Mariniplasma anaerobium</name>
    <dbReference type="NCBI Taxonomy" id="2735436"/>
    <lineage>
        <taxon>Bacteria</taxon>
        <taxon>Bacillati</taxon>
        <taxon>Mycoplasmatota</taxon>
        <taxon>Mollicutes</taxon>
        <taxon>Acholeplasmatales</taxon>
        <taxon>Acholeplasmataceae</taxon>
        <taxon>Mariniplasma</taxon>
    </lineage>
</organism>
<dbReference type="Gene3D" id="3.40.190.10">
    <property type="entry name" value="Periplasmic binding protein-like II"/>
    <property type="match status" value="2"/>
</dbReference>
<dbReference type="PROSITE" id="PS51671">
    <property type="entry name" value="ACT"/>
    <property type="match status" value="1"/>
</dbReference>
<dbReference type="GO" id="GO:0009094">
    <property type="term" value="P:L-phenylalanine biosynthetic process"/>
    <property type="evidence" value="ECO:0007669"/>
    <property type="project" value="UniProtKB-UniPathway"/>
</dbReference>
<evidence type="ECO:0000256" key="5">
    <source>
        <dbReference type="ARBA" id="ARBA00023141"/>
    </source>
</evidence>
<dbReference type="InterPro" id="IPR045865">
    <property type="entry name" value="ACT-like_dom_sf"/>
</dbReference>
<dbReference type="SUPFAM" id="SSF53850">
    <property type="entry name" value="Periplasmic binding protein-like II"/>
    <property type="match status" value="1"/>
</dbReference>
<dbReference type="RefSeq" id="WP_176239398.1">
    <property type="nucleotide sequence ID" value="NZ_AP024412.1"/>
</dbReference>
<dbReference type="InterPro" id="IPR002912">
    <property type="entry name" value="ACT_dom"/>
</dbReference>
<dbReference type="Proteomes" id="UP000620133">
    <property type="component" value="Chromosome"/>
</dbReference>
<evidence type="ECO:0000313" key="9">
    <source>
        <dbReference type="EMBL" id="BCR36753.1"/>
    </source>
</evidence>
<dbReference type="GO" id="GO:0005737">
    <property type="term" value="C:cytoplasm"/>
    <property type="evidence" value="ECO:0007669"/>
    <property type="project" value="TreeGrafter"/>
</dbReference>
<dbReference type="PANTHER" id="PTHR21022:SF19">
    <property type="entry name" value="PREPHENATE DEHYDRATASE-RELATED"/>
    <property type="match status" value="1"/>
</dbReference>
<gene>
    <name evidence="9" type="primary">pheA</name>
    <name evidence="9" type="ORF">MPAN_016460</name>
</gene>
<keyword evidence="4" id="KW-0028">Amino-acid biosynthesis</keyword>
<dbReference type="UniPathway" id="UPA00121">
    <property type="reaction ID" value="UER00345"/>
</dbReference>
<keyword evidence="7" id="KW-0456">Lyase</keyword>
<evidence type="ECO:0000256" key="2">
    <source>
        <dbReference type="ARBA" id="ARBA00013147"/>
    </source>
</evidence>
<name>A0A7U9THS8_9MOLU</name>
<comment type="pathway">
    <text evidence="1">Amino-acid biosynthesis; L-phenylalanine biosynthesis; phenylpyruvate from prephenate: step 1/1.</text>
</comment>
<evidence type="ECO:0000256" key="3">
    <source>
        <dbReference type="ARBA" id="ARBA00021872"/>
    </source>
</evidence>
<dbReference type="PROSITE" id="PS51171">
    <property type="entry name" value="PREPHENATE_DEHYDR_3"/>
    <property type="match status" value="1"/>
</dbReference>
<dbReference type="KEGG" id="manr:MPAN_016460"/>
<dbReference type="InterPro" id="IPR001086">
    <property type="entry name" value="Preph_deHydtase"/>
</dbReference>
<evidence type="ECO:0000256" key="6">
    <source>
        <dbReference type="ARBA" id="ARBA00023222"/>
    </source>
</evidence>
<sequence length="272" mass="31431">MKKIAVLGPKHTYSDEACSLFENKTNQELEHIYASNIREVMKLVDEVGIGILPIENTLEGYIGQHIDLLLEFGYLIDSEVKLDITFSLVSHKALKDIKRIYVQYATKNQCLKFLSTHKDIDIIVTDSNVTSFDMYQKDEDSAAIIPNHLVKDEVFVIKDVADEMVNHTRFLVIKNKQQEFKLYAKDKDIKATLVITPKNDRPGLLYDILKVFSDRNINLISIMSRPTKKEIGTYHFLIELEAKSEEYVYIQTVFEELKDLYDIKVIGLYQSI</sequence>
<keyword evidence="5" id="KW-0057">Aromatic amino acid biosynthesis</keyword>
<dbReference type="EMBL" id="AP024412">
    <property type="protein sequence ID" value="BCR36753.1"/>
    <property type="molecule type" value="Genomic_DNA"/>
</dbReference>
<protein>
    <recommendedName>
        <fullName evidence="3">Prephenate dehydratase</fullName>
        <ecNumber evidence="2">4.2.1.51</ecNumber>
    </recommendedName>
</protein>
<dbReference type="PANTHER" id="PTHR21022">
    <property type="entry name" value="PREPHENATE DEHYDRATASE P PROTEIN"/>
    <property type="match status" value="1"/>
</dbReference>
<dbReference type="Pfam" id="PF00800">
    <property type="entry name" value="PDT"/>
    <property type="match status" value="1"/>
</dbReference>
<dbReference type="AlphaFoldDB" id="A0A7U9THS8"/>
<dbReference type="GO" id="GO:0004664">
    <property type="term" value="F:prephenate dehydratase activity"/>
    <property type="evidence" value="ECO:0007669"/>
    <property type="project" value="UniProtKB-EC"/>
</dbReference>
<evidence type="ECO:0000256" key="8">
    <source>
        <dbReference type="ARBA" id="ARBA00047848"/>
    </source>
</evidence>
<dbReference type="EC" id="4.2.1.51" evidence="2"/>
<accession>A0A7U9THS8</accession>
<evidence type="ECO:0000256" key="1">
    <source>
        <dbReference type="ARBA" id="ARBA00004741"/>
    </source>
</evidence>
<dbReference type="SUPFAM" id="SSF55021">
    <property type="entry name" value="ACT-like"/>
    <property type="match status" value="1"/>
</dbReference>
<reference evidence="9" key="1">
    <citation type="submission" date="2021-01" db="EMBL/GenBank/DDBJ databases">
        <title>Draft genome sequence of Acholeplasmataceae bacterium strain Mahy22.</title>
        <authorList>
            <person name="Watanabe M."/>
            <person name="Kojima H."/>
            <person name="Fukui M."/>
        </authorList>
    </citation>
    <scope>NUCLEOTIDE SEQUENCE</scope>
    <source>
        <strain evidence="9">Mahy22</strain>
    </source>
</reference>